<keyword evidence="5" id="KW-1185">Reference proteome</keyword>
<protein>
    <submittedName>
        <fullName evidence="4">Heme:hemopexin utilization protein A</fullName>
    </submittedName>
</protein>
<dbReference type="InterPro" id="IPR050909">
    <property type="entry name" value="Bact_Autotransporter_VF"/>
</dbReference>
<dbReference type="Proteomes" id="UP000076848">
    <property type="component" value="Unassembled WGS sequence"/>
</dbReference>
<dbReference type="PANTHER" id="PTHR12338">
    <property type="entry name" value="AUTOTRANSPORTER"/>
    <property type="match status" value="1"/>
</dbReference>
<keyword evidence="2" id="KW-0732">Signal</keyword>
<gene>
    <name evidence="4" type="primary">hxuA_3</name>
    <name evidence="4" type="ORF">SAMEA3906486_00059</name>
</gene>
<dbReference type="NCBIfam" id="TIGR01901">
    <property type="entry name" value="adhes_NPXG"/>
    <property type="match status" value="1"/>
</dbReference>
<evidence type="ECO:0000313" key="4">
    <source>
        <dbReference type="EMBL" id="SAI65320.1"/>
    </source>
</evidence>
<dbReference type="STRING" id="288768.SAMEA3906486_00059"/>
<dbReference type="Pfam" id="PF05860">
    <property type="entry name" value="TPS"/>
    <property type="match status" value="1"/>
</dbReference>
<dbReference type="InterPro" id="IPR008638">
    <property type="entry name" value="FhaB/CdiA-like_TPS"/>
</dbReference>
<dbReference type="EMBL" id="FKIF01000001">
    <property type="protein sequence ID" value="SAI65320.1"/>
    <property type="molecule type" value="Genomic_DNA"/>
</dbReference>
<organism evidence="4 5">
    <name type="scientific">Bordetella ansorpii</name>
    <dbReference type="NCBI Taxonomy" id="288768"/>
    <lineage>
        <taxon>Bacteria</taxon>
        <taxon>Pseudomonadati</taxon>
        <taxon>Pseudomonadota</taxon>
        <taxon>Betaproteobacteria</taxon>
        <taxon>Burkholderiales</taxon>
        <taxon>Alcaligenaceae</taxon>
        <taxon>Bordetella</taxon>
    </lineage>
</organism>
<evidence type="ECO:0000259" key="3">
    <source>
        <dbReference type="SMART" id="SM00912"/>
    </source>
</evidence>
<reference evidence="4 5" key="1">
    <citation type="submission" date="2016-04" db="EMBL/GenBank/DDBJ databases">
        <authorList>
            <consortium name="Pathogen Informatics"/>
        </authorList>
    </citation>
    <scope>NUCLEOTIDE SEQUENCE [LARGE SCALE GENOMIC DNA]</scope>
    <source>
        <strain evidence="4 5">H050680373</strain>
    </source>
</reference>
<evidence type="ECO:0000256" key="1">
    <source>
        <dbReference type="SAM" id="Coils"/>
    </source>
</evidence>
<feature type="coiled-coil region" evidence="1">
    <location>
        <begin position="1285"/>
        <end position="1333"/>
    </location>
</feature>
<feature type="domain" description="Filamentous haemagglutinin FhaB/tRNA nuclease CdiA-like TPS" evidence="3">
    <location>
        <begin position="32"/>
        <end position="146"/>
    </location>
</feature>
<evidence type="ECO:0000313" key="5">
    <source>
        <dbReference type="Proteomes" id="UP000076848"/>
    </source>
</evidence>
<dbReference type="SUPFAM" id="SSF51126">
    <property type="entry name" value="Pectin lyase-like"/>
    <property type="match status" value="1"/>
</dbReference>
<dbReference type="OrthoDB" id="8672993at2"/>
<feature type="chain" id="PRO_5007615925" evidence="2">
    <location>
        <begin position="33"/>
        <end position="3001"/>
    </location>
</feature>
<sequence>MSSKKQARQDVRKTFILSAVSAALMGAGFGAAAQTPTVSDATVRGGNAAITAILNGLQINQTTDRAFIDWQKFGVSAGDLVQFIQNNANAIAVNRVTGPAASEILGQLQANGKLFLLNPNGILIGAGAEINVGSLLATTLKLSDDSQGAIDAFIANGSQLAFSDTAAGQKITNNGKITAADNGFVYLVATSVDNNGEIVAQLGKVTLAAGNKATIDLTGNNLINLSADALTATGTSGNKAGVTNSATGKITAGTVALTANQVSGLMSSLVSNEGIVEATSLVDVAGAEISQNGKIQGLTVGQDVGRVDTSLVATDSITTGANSVTKANDLRLEVTGAGKSVGAEGQALRVDAVTLTAKAASGHVVVTDVDGGVQLKEVTTGVVNGDTQYRAIITARNGAMTGLNGGTNVTAWAANLVSDQSIGTDGQAISTSVRSLAASTQDGSINIANTGGDLVLGAISAGQAVSTTNNGTTTTSSLLPISNADGTVTLSNQDPGTTKIRLTSDGNVTLGGALAAGAEIALETTGGSIVTTVASDDGGTTVSANASATLTAKRVDLKASGAIGSAGAAAQLRTESVAAAAGNGAVHLSDNNGLTVESITAQGTGNDVSVDVSQGNLRLGSIDAAGGNVTLTVGQGSVSDNNGDANNVTADTLEVRARNDIGSASNRLETSVRGLTTATTAVTAGTYIANDRALEDLNATTVRGTVAVSYTGGEAKYDNATKQLSAGGTLQTLALTAQDAINLRGNITAAKGLTLSALGSITQETGTLVTAEKIDAKATDAITFDRTAASTIKGAAGNGAFTVAQNTAATLTLDATAAGSAGDVTLGSTSGDLVIDNVKATRNVSLTATGSVQTAEDRRISGASVTVSGSSVGSAERALGTTTTGALNLTATNGNINAANIGSLTRLDAIANGTNTTIDLNLSADAALGVLQAGGEITLTMAGGATRATGSPAQNIIAGTLTANARSFGQTGDANAIQMQVDKLVIDTINGGIYVVNNGNRPLLVERATTAGSDGNVSIANRGGANAGIQVKKITAGSSTVTLASTGSIEDARDDKTAANITAGRLNVAADRGVGNNGELALDVNYLAASGGSGTVRAANTGAIIVDADSLQNKGASKVSITATDITILSQNGGTIRMDTGGSLELIATRGHIVFLNTADTIELWADAQGNGGDADLRALGESRLGYLGAIVAGNITSHGGDINLEAASNITIGLLDAGTTGNVSVISHKGIIIDGNGLTENIRGNVVTLEAHTPDLEDAKYVREVLGNNYTEKAAEVNSTQTMFNVYEAELRTYQRALAEAQAKLAAAQADANATQRDVNVLQAQVDALSATFQALNDVLTAAGIAKNAASFAAAGAQAIPFSGDGGADLVFAGIDLALSIAQTAVDVFQRLTLDPKEGELADMNNQLDQALAGVTTALGDMLKSQLDRDVTAESFNTISVALYRAQIARDAAMKVLEQGQTAVVLNKDIDSSAAKPLGISANQLNINGTLNTDLYLKSDSNLGLGNIAVASGKLIDATAANSIGVVGNVVSDKSITLKAGDDIVGAGGKLITPLLSMTAGRGIGDDVDGNPLTDNTVYTQTSTLAAQAADGGAYISNANGGALLTIGTAGAVSGVTAADSITLATDGELAVNQAIAGGNKTTDTVRLVSGGAITNGQDDVADVSGHRLEIVAKGNATLDTNVRQLAAGIDAPGNLSVVNTGGDLLVDTMALADGDASVKTSDNMTVGQVSLQGANRTATLEASEGISRDLGRTVSSSYISADNLVLKAGTYIGDTGVTSDQDRIRVSANNLTATGSGNIDIIEADNAELTDRELNVKRVATTDGNVSLVSTGNMNVDTIEASGAGKGVVLAAVDGQILNARADAQANITASTLAMRGHQGIGGTKALNVNVATLAADGGTGGIAVNDLAGDLTIGQLARANEAFSDVPPPPPFAPVIDDVIGLQATGDINVTAMGGKMTVSNAVATTGSDDLAGNIALQAATGLTQDATVTADRGDIALGTTRGALAQNAGITATEGKVDLTASTGNASSANRTGNITMAAGTTTSAGVGKAITYTADGDIAARTLTAGGNVDVTSNNGSVTQFNAITSTAGNIALTSGSAGGVTQNANTTATAGNVSVTGGSQGITMAAGTTTSAGAGKTIAYTADGDVSTQVLTAGGSINVTSNDGDIAQNAAITSATGNVALAALNGGISQQANTQATAGSVQVRAGLDGITMAQGTRSVAGTNGTLAYDASGNVLTYGLQAGRNVDVKSTDGNVTLQDQVQSATGDVAVSAGKHVAQNADVTATTGNVSATGGAEGITMAEGTRTTAGAARSVTYKAQGNIAVNDIRTTGGNVALTSDAGAILANAGVDQHVQAATLTAKAATGIGAGGSTLNTSVNQLTAENTGAGDINVSEADAISLEKLIAANGSVYLSAGGNISAKDVQATQGSAELYSDGRIEMGSADGRIQADTLYLTAQNGIDAATRANTINANAYGGGATIALRESGSTTLRSVRTDSGNIAVSAAGSIDVQSVNAGYGANNVSLQAGEAITQGEVRNNVLNRVALLSLPVSQANVVASNLQLSAGTGIGNGERGALVTDVKTIDASTATGNASIDQANAVTVSNLSTGGGDATLVVRQGDATVANVNATGNATLTTEAGSLQDDGNAGTRIVADSANLTASGNVNAGTNVNTLTANGQAIAIDEQDGLARLTATASNGDIDVTSRTGNVVVDQVNAGTQTASINAAQGSIRNAVQGSSAITAQNVLLNAGVGMGDANGALNLRTNVVSAQAGNGGAQLNNLNQGTLSLGNTSATGGNVVVNTAGQLAVNGNVSNTGGGDITLQAAGDVKQSGNVVAMRSGNVTVNSGGNIDMASSAKTSSGTGNITYAAANTVTVNSISTGQGGNVGTVTLRGQNVVNGNTSGNAVEGRVVNIDSPNANADLASSLLGDTRQLTVVRFSDLPVGGTLVEGGRFSNELIQAQEVLKPGIVNQLNDSIKLDPLNPRPMGKKLIDVSGL</sequence>
<evidence type="ECO:0000256" key="2">
    <source>
        <dbReference type="SAM" id="SignalP"/>
    </source>
</evidence>
<dbReference type="Gene3D" id="2.160.20.10">
    <property type="entry name" value="Single-stranded right-handed beta-helix, Pectin lyase-like"/>
    <property type="match status" value="1"/>
</dbReference>
<feature type="signal peptide" evidence="2">
    <location>
        <begin position="1"/>
        <end position="32"/>
    </location>
</feature>
<proteinExistence type="predicted"/>
<dbReference type="RefSeq" id="WP_066122174.1">
    <property type="nucleotide sequence ID" value="NZ_FKIF01000001.1"/>
</dbReference>
<dbReference type="SMART" id="SM00912">
    <property type="entry name" value="Haemagg_act"/>
    <property type="match status" value="1"/>
</dbReference>
<keyword evidence="1" id="KW-0175">Coiled coil</keyword>
<dbReference type="InterPro" id="IPR011050">
    <property type="entry name" value="Pectin_lyase_fold/virulence"/>
</dbReference>
<accession>A0A157S4H5</accession>
<dbReference type="InterPro" id="IPR012334">
    <property type="entry name" value="Pectin_lyas_fold"/>
</dbReference>
<name>A0A157S4H5_9BORD</name>
<dbReference type="PANTHER" id="PTHR12338:SF5">
    <property type="entry name" value="ANTIGEN 43-RELATED"/>
    <property type="match status" value="1"/>
</dbReference>